<reference evidence="3" key="3">
    <citation type="submission" date="2016-11" db="EMBL/GenBank/DDBJ databases">
        <authorList>
            <person name="Jaros S."/>
            <person name="Januszkiewicz K."/>
            <person name="Wedrychowicz H."/>
        </authorList>
    </citation>
    <scope>NUCLEOTIDE SEQUENCE [LARGE SCALE GENOMIC DNA]</scope>
    <source>
        <strain evidence="3">DSM 27989</strain>
    </source>
</reference>
<dbReference type="Proteomes" id="UP000650994">
    <property type="component" value="Unassembled WGS sequence"/>
</dbReference>
<evidence type="ECO:0000313" key="2">
    <source>
        <dbReference type="EMBL" id="GGF06067.1"/>
    </source>
</evidence>
<feature type="domain" description="Cyclic nucleotide-binding" evidence="1">
    <location>
        <begin position="9"/>
        <end position="118"/>
    </location>
</feature>
<dbReference type="Pfam" id="PF00027">
    <property type="entry name" value="cNMP_binding"/>
    <property type="match status" value="1"/>
</dbReference>
<sequence length="186" mass="21746">MYIEEILKDFSTLSNESLQLIISKIKLVSLPKNTILMDADKIEKKVYFIRKGMARAYTIDDGNEITFWFGREGDCILSMRSYVINKPSYETIQLLEDCELYEIEMKELFDLYLSNLEIANWGRKFAEIELINTEERFISRQIGTAKNRYEKLLTENPSLINRVQLGYIASYLGISQVTLSRIRSEI</sequence>
<gene>
    <name evidence="2" type="ORF">GCM10010984_24180</name>
    <name evidence="3" type="ORF">SAMN05443634_11231</name>
</gene>
<accession>A0A1M7C0H2</accession>
<keyword evidence="5" id="KW-1185">Reference proteome</keyword>
<dbReference type="Gene3D" id="2.60.120.10">
    <property type="entry name" value="Jelly Rolls"/>
    <property type="match status" value="1"/>
</dbReference>
<reference evidence="5" key="4">
    <citation type="journal article" date="2019" name="Int. J. Syst. Evol. Microbiol.">
        <title>The Global Catalogue of Microorganisms (GCM) 10K type strain sequencing project: providing services to taxonomists for standard genome sequencing and annotation.</title>
        <authorList>
            <consortium name="The Broad Institute Genomics Platform"/>
            <consortium name="The Broad Institute Genome Sequencing Center for Infectious Disease"/>
            <person name="Wu L."/>
            <person name="Ma J."/>
        </authorList>
    </citation>
    <scope>NUCLEOTIDE SEQUENCE [LARGE SCALE GENOMIC DNA]</scope>
    <source>
        <strain evidence="5">CGMCC 1.12707</strain>
    </source>
</reference>
<dbReference type="CDD" id="cd00038">
    <property type="entry name" value="CAP_ED"/>
    <property type="match status" value="1"/>
</dbReference>
<dbReference type="STRING" id="1434701.SAMN05443634_11231"/>
<keyword evidence="3" id="KW-0418">Kinase</keyword>
<name>A0A1M7C0H2_9FLAO</name>
<dbReference type="InterPro" id="IPR018490">
    <property type="entry name" value="cNMP-bd_dom_sf"/>
</dbReference>
<keyword evidence="3" id="KW-0808">Transferase</keyword>
<dbReference type="Proteomes" id="UP000184120">
    <property type="component" value="Unassembled WGS sequence"/>
</dbReference>
<reference evidence="2" key="5">
    <citation type="submission" date="2024-05" db="EMBL/GenBank/DDBJ databases">
        <authorList>
            <person name="Sun Q."/>
            <person name="Zhou Y."/>
        </authorList>
    </citation>
    <scope>NUCLEOTIDE SEQUENCE</scope>
    <source>
        <strain evidence="2">CGMCC 1.12707</strain>
    </source>
</reference>
<dbReference type="EMBL" id="FRBH01000012">
    <property type="protein sequence ID" value="SHL60339.1"/>
    <property type="molecule type" value="Genomic_DNA"/>
</dbReference>
<dbReference type="InterPro" id="IPR014710">
    <property type="entry name" value="RmlC-like_jellyroll"/>
</dbReference>
<reference evidence="4" key="2">
    <citation type="submission" date="2016-11" db="EMBL/GenBank/DDBJ databases">
        <authorList>
            <person name="Varghese N."/>
            <person name="Submissions S."/>
        </authorList>
    </citation>
    <scope>NUCLEOTIDE SEQUENCE [LARGE SCALE GENOMIC DNA]</scope>
    <source>
        <strain evidence="4">DSM 27989</strain>
    </source>
</reference>
<dbReference type="EMBL" id="BMFL01000016">
    <property type="protein sequence ID" value="GGF06067.1"/>
    <property type="molecule type" value="Genomic_DNA"/>
</dbReference>
<evidence type="ECO:0000313" key="3">
    <source>
        <dbReference type="EMBL" id="SHL60339.1"/>
    </source>
</evidence>
<evidence type="ECO:0000313" key="5">
    <source>
        <dbReference type="Proteomes" id="UP000650994"/>
    </source>
</evidence>
<dbReference type="PROSITE" id="PS50042">
    <property type="entry name" value="CNMP_BINDING_3"/>
    <property type="match status" value="1"/>
</dbReference>
<protein>
    <submittedName>
        <fullName evidence="2">Cyclic nucleotide-binding protein</fullName>
    </submittedName>
    <submittedName>
        <fullName evidence="3">cAMP-binding domain of CRP or a regulatory subunit of cAMP-dependent protein kinases</fullName>
    </submittedName>
</protein>
<evidence type="ECO:0000313" key="4">
    <source>
        <dbReference type="Proteomes" id="UP000184120"/>
    </source>
</evidence>
<reference evidence="2" key="1">
    <citation type="journal article" date="2014" name="Int. J. Syst. Evol. Microbiol.">
        <title>Complete genome of a new Firmicutes species belonging to the dominant human colonic microbiota ('Ruminococcus bicirculans') reveals two chromosomes and a selective capacity to utilize plant glucans.</title>
        <authorList>
            <consortium name="NISC Comparative Sequencing Program"/>
            <person name="Wegmann U."/>
            <person name="Louis P."/>
            <person name="Goesmann A."/>
            <person name="Henrissat B."/>
            <person name="Duncan S.H."/>
            <person name="Flint H.J."/>
        </authorList>
    </citation>
    <scope>NUCLEOTIDE SEQUENCE</scope>
    <source>
        <strain evidence="2">CGMCC 1.12707</strain>
    </source>
</reference>
<dbReference type="GO" id="GO:0016301">
    <property type="term" value="F:kinase activity"/>
    <property type="evidence" value="ECO:0007669"/>
    <property type="project" value="UniProtKB-KW"/>
</dbReference>
<organism evidence="3 4">
    <name type="scientific">Chishuiella changwenlii</name>
    <dbReference type="NCBI Taxonomy" id="1434701"/>
    <lineage>
        <taxon>Bacteria</taxon>
        <taxon>Pseudomonadati</taxon>
        <taxon>Bacteroidota</taxon>
        <taxon>Flavobacteriia</taxon>
        <taxon>Flavobacteriales</taxon>
        <taxon>Weeksellaceae</taxon>
        <taxon>Chishuiella</taxon>
    </lineage>
</organism>
<proteinExistence type="predicted"/>
<dbReference type="InterPro" id="IPR000595">
    <property type="entry name" value="cNMP-bd_dom"/>
</dbReference>
<dbReference type="RefSeq" id="WP_072933746.1">
    <property type="nucleotide sequence ID" value="NZ_BMFL01000016.1"/>
</dbReference>
<evidence type="ECO:0000259" key="1">
    <source>
        <dbReference type="PROSITE" id="PS50042"/>
    </source>
</evidence>
<dbReference type="OrthoDB" id="680421at2"/>
<dbReference type="AlphaFoldDB" id="A0A1M7C0H2"/>
<dbReference type="SUPFAM" id="SSF51206">
    <property type="entry name" value="cAMP-binding domain-like"/>
    <property type="match status" value="1"/>
</dbReference>